<keyword evidence="1" id="KW-1133">Transmembrane helix</keyword>
<gene>
    <name evidence="2" type="ORF">UV20_C0038G0010</name>
</gene>
<organism evidence="2 3">
    <name type="scientific">Candidatus Magasanikbacteria bacterium GW2011_GWA2_42_32</name>
    <dbReference type="NCBI Taxonomy" id="1619039"/>
    <lineage>
        <taxon>Bacteria</taxon>
        <taxon>Candidatus Magasanikiibacteriota</taxon>
    </lineage>
</organism>
<protein>
    <submittedName>
        <fullName evidence="2">Uncharacterized protein</fullName>
    </submittedName>
</protein>
<sequence length="181" mass="20788">MINWRRADPSIQRLVLLIFQLLAWLNHYTNSCCYLFCLLLFCLLILFLSNQAEKIAIGENLEEKRSFLQKIGSNWTLRNKIVSFQALNEWKIKSWSIFMISLEPILSKIPKKSIAPPRRRSLRSHASSLRLGRGGIPPTPPFRRALAFGGRFFSAATKYQFSNSWAILFSNSKNSFACLSA</sequence>
<proteinExistence type="predicted"/>
<evidence type="ECO:0000256" key="1">
    <source>
        <dbReference type="SAM" id="Phobius"/>
    </source>
</evidence>
<evidence type="ECO:0000313" key="3">
    <source>
        <dbReference type="Proteomes" id="UP000034837"/>
    </source>
</evidence>
<keyword evidence="1" id="KW-0472">Membrane</keyword>
<dbReference type="AlphaFoldDB" id="A0A0G0ZZN8"/>
<keyword evidence="1" id="KW-0812">Transmembrane</keyword>
<reference evidence="2 3" key="1">
    <citation type="journal article" date="2015" name="Nature">
        <title>rRNA introns, odd ribosomes, and small enigmatic genomes across a large radiation of phyla.</title>
        <authorList>
            <person name="Brown C.T."/>
            <person name="Hug L.A."/>
            <person name="Thomas B.C."/>
            <person name="Sharon I."/>
            <person name="Castelle C.J."/>
            <person name="Singh A."/>
            <person name="Wilkins M.J."/>
            <person name="Williams K.H."/>
            <person name="Banfield J.F."/>
        </authorList>
    </citation>
    <scope>NUCLEOTIDE SEQUENCE [LARGE SCALE GENOMIC DNA]</scope>
</reference>
<dbReference type="EMBL" id="LCDO01000038">
    <property type="protein sequence ID" value="KKS54220.1"/>
    <property type="molecule type" value="Genomic_DNA"/>
</dbReference>
<dbReference type="Proteomes" id="UP000034837">
    <property type="component" value="Unassembled WGS sequence"/>
</dbReference>
<comment type="caution">
    <text evidence="2">The sequence shown here is derived from an EMBL/GenBank/DDBJ whole genome shotgun (WGS) entry which is preliminary data.</text>
</comment>
<evidence type="ECO:0000313" key="2">
    <source>
        <dbReference type="EMBL" id="KKS54220.1"/>
    </source>
</evidence>
<feature type="transmembrane region" description="Helical" evidence="1">
    <location>
        <begin position="28"/>
        <end position="48"/>
    </location>
</feature>
<accession>A0A0G0ZZN8</accession>
<name>A0A0G0ZZN8_9BACT</name>